<dbReference type="AlphaFoldDB" id="A0A1F6GA14"/>
<dbReference type="InterPro" id="IPR011527">
    <property type="entry name" value="ABC1_TM_dom"/>
</dbReference>
<dbReference type="PROSITE" id="PS50893">
    <property type="entry name" value="ABC_TRANSPORTER_2"/>
    <property type="match status" value="1"/>
</dbReference>
<dbReference type="PANTHER" id="PTHR43394:SF1">
    <property type="entry name" value="ATP-BINDING CASSETTE SUB-FAMILY B MEMBER 10, MITOCHONDRIAL"/>
    <property type="match status" value="1"/>
</dbReference>
<dbReference type="Proteomes" id="UP000178449">
    <property type="component" value="Unassembled WGS sequence"/>
</dbReference>
<dbReference type="STRING" id="1817772.A2527_06210"/>
<evidence type="ECO:0000256" key="3">
    <source>
        <dbReference type="ARBA" id="ARBA00022989"/>
    </source>
</evidence>
<evidence type="ECO:0000313" key="9">
    <source>
        <dbReference type="Proteomes" id="UP000178449"/>
    </source>
</evidence>
<comment type="caution">
    <text evidence="8">The sequence shown here is derived from an EMBL/GenBank/DDBJ whole genome shotgun (WGS) entry which is preliminary data.</text>
</comment>
<comment type="subcellular location">
    <subcellularLocation>
        <location evidence="1">Cell membrane</location>
        <topology evidence="1">Multi-pass membrane protein</topology>
    </subcellularLocation>
</comment>
<gene>
    <name evidence="8" type="ORF">A2527_06210</name>
</gene>
<sequence length="587" mass="65754">MTNPEETAPVDLIDHFKNPGTLLEQLKAMKHLWVGSKQIAVASGLITVFSLGLPLTLMQVYDRVIRNHTTDTLIWLVFGCIIAFSLEWALRYARSWISSWMAARFEHLLSCSAVNRLLSGQLARFQSEEVGVHLDRLNTVGQLKSFYAGQAFQMLLDLPFLVLFLLAIGFVGGWLVLFPIVMILLYLWVIKYFKQGLETAQNEQSVQTDRRYNFIIEILDAISQVKSLTMEEQMLRRYERLQANAATSNMRVNFWNAMPSNIGFLFSQAIMFGTIGFGAGRVLEGTLTVGGLTACTMLGGRSLGPVQAAATFWLKLSEADLLQEKISKIARTEPDTKPGAPPFPSAIEGEIELKNVSYHNLNTGEPILESINLTINPGEMIGISSTDTIATNHMLLIMCGVFNPSHGQVLIDKYDIFQWDHTNLQGRMEYLSGNSYLFRGTILENITLFDTRKKSSALDAASLIELDEMVAQLPKGYETLVGGHTNSVLPSGMLHRIAIARALVVRPRIFLINRVLDVADVDSKRVFKFVLDKLKGNCTIILVSEHERYLAEADRRFSLKKGRLTKMGASTQTRPRNIEINLFSPKE</sequence>
<evidence type="ECO:0000259" key="7">
    <source>
        <dbReference type="PROSITE" id="PS50929"/>
    </source>
</evidence>
<feature type="domain" description="ABC transporter" evidence="6">
    <location>
        <begin position="351"/>
        <end position="586"/>
    </location>
</feature>
<dbReference type="GO" id="GO:0005886">
    <property type="term" value="C:plasma membrane"/>
    <property type="evidence" value="ECO:0007669"/>
    <property type="project" value="UniProtKB-SubCell"/>
</dbReference>
<dbReference type="GO" id="GO:0016887">
    <property type="term" value="F:ATP hydrolysis activity"/>
    <property type="evidence" value="ECO:0007669"/>
    <property type="project" value="InterPro"/>
</dbReference>
<keyword evidence="2 5" id="KW-0812">Transmembrane</keyword>
<dbReference type="PANTHER" id="PTHR43394">
    <property type="entry name" value="ATP-DEPENDENT PERMEASE MDL1, MITOCHONDRIAL"/>
    <property type="match status" value="1"/>
</dbReference>
<protein>
    <recommendedName>
        <fullName evidence="10">ABC transporter ATP-binding protein</fullName>
    </recommendedName>
</protein>
<dbReference type="SUPFAM" id="SSF90123">
    <property type="entry name" value="ABC transporter transmembrane region"/>
    <property type="match status" value="1"/>
</dbReference>
<dbReference type="Pfam" id="PF00664">
    <property type="entry name" value="ABC_membrane"/>
    <property type="match status" value="1"/>
</dbReference>
<evidence type="ECO:0000256" key="2">
    <source>
        <dbReference type="ARBA" id="ARBA00022692"/>
    </source>
</evidence>
<dbReference type="GO" id="GO:0005524">
    <property type="term" value="F:ATP binding"/>
    <property type="evidence" value="ECO:0007669"/>
    <property type="project" value="InterPro"/>
</dbReference>
<evidence type="ECO:0008006" key="10">
    <source>
        <dbReference type="Google" id="ProtNLM"/>
    </source>
</evidence>
<dbReference type="InterPro" id="IPR027417">
    <property type="entry name" value="P-loop_NTPase"/>
</dbReference>
<proteinExistence type="predicted"/>
<keyword evidence="4 5" id="KW-0472">Membrane</keyword>
<feature type="transmembrane region" description="Helical" evidence="5">
    <location>
        <begin position="39"/>
        <end position="61"/>
    </location>
</feature>
<feature type="domain" description="ABC transmembrane type-1" evidence="7">
    <location>
        <begin position="39"/>
        <end position="318"/>
    </location>
</feature>
<evidence type="ECO:0000256" key="4">
    <source>
        <dbReference type="ARBA" id="ARBA00023136"/>
    </source>
</evidence>
<dbReference type="InterPro" id="IPR036640">
    <property type="entry name" value="ABC1_TM_sf"/>
</dbReference>
<dbReference type="InterPro" id="IPR039421">
    <property type="entry name" value="Type_1_exporter"/>
</dbReference>
<feature type="transmembrane region" description="Helical" evidence="5">
    <location>
        <begin position="160"/>
        <end position="189"/>
    </location>
</feature>
<dbReference type="SUPFAM" id="SSF52540">
    <property type="entry name" value="P-loop containing nucleoside triphosphate hydrolases"/>
    <property type="match status" value="1"/>
</dbReference>
<accession>A0A1F6GA14</accession>
<organism evidence="8 9">
    <name type="scientific">Candidatus Lambdaproteobacteria bacterium RIFOXYD2_FULL_50_16</name>
    <dbReference type="NCBI Taxonomy" id="1817772"/>
    <lineage>
        <taxon>Bacteria</taxon>
        <taxon>Pseudomonadati</taxon>
        <taxon>Pseudomonadota</taxon>
        <taxon>Candidatus Lambdaproteobacteria</taxon>
    </lineage>
</organism>
<dbReference type="InterPro" id="IPR003439">
    <property type="entry name" value="ABC_transporter-like_ATP-bd"/>
</dbReference>
<evidence type="ECO:0000256" key="1">
    <source>
        <dbReference type="ARBA" id="ARBA00004651"/>
    </source>
</evidence>
<name>A0A1F6GA14_9PROT</name>
<dbReference type="GO" id="GO:0015421">
    <property type="term" value="F:ABC-type oligopeptide transporter activity"/>
    <property type="evidence" value="ECO:0007669"/>
    <property type="project" value="TreeGrafter"/>
</dbReference>
<evidence type="ECO:0000256" key="5">
    <source>
        <dbReference type="SAM" id="Phobius"/>
    </source>
</evidence>
<evidence type="ECO:0000313" key="8">
    <source>
        <dbReference type="EMBL" id="OGG94929.1"/>
    </source>
</evidence>
<keyword evidence="3 5" id="KW-1133">Transmembrane helix</keyword>
<reference evidence="8 9" key="1">
    <citation type="journal article" date="2016" name="Nat. Commun.">
        <title>Thousands of microbial genomes shed light on interconnected biogeochemical processes in an aquifer system.</title>
        <authorList>
            <person name="Anantharaman K."/>
            <person name="Brown C.T."/>
            <person name="Hug L.A."/>
            <person name="Sharon I."/>
            <person name="Castelle C.J."/>
            <person name="Probst A.J."/>
            <person name="Thomas B.C."/>
            <person name="Singh A."/>
            <person name="Wilkins M.J."/>
            <person name="Karaoz U."/>
            <person name="Brodie E.L."/>
            <person name="Williams K.H."/>
            <person name="Hubbard S.S."/>
            <person name="Banfield J.F."/>
        </authorList>
    </citation>
    <scope>NUCLEOTIDE SEQUENCE [LARGE SCALE GENOMIC DNA]</scope>
</reference>
<dbReference type="Gene3D" id="3.40.50.300">
    <property type="entry name" value="P-loop containing nucleotide triphosphate hydrolases"/>
    <property type="match status" value="1"/>
</dbReference>
<dbReference type="Pfam" id="PF00005">
    <property type="entry name" value="ABC_tran"/>
    <property type="match status" value="1"/>
</dbReference>
<dbReference type="PROSITE" id="PS50929">
    <property type="entry name" value="ABC_TM1F"/>
    <property type="match status" value="1"/>
</dbReference>
<evidence type="ECO:0000259" key="6">
    <source>
        <dbReference type="PROSITE" id="PS50893"/>
    </source>
</evidence>
<dbReference type="EMBL" id="MFNE01000030">
    <property type="protein sequence ID" value="OGG94929.1"/>
    <property type="molecule type" value="Genomic_DNA"/>
</dbReference>
<feature type="transmembrane region" description="Helical" evidence="5">
    <location>
        <begin position="73"/>
        <end position="90"/>
    </location>
</feature>
<dbReference type="Gene3D" id="1.20.1560.10">
    <property type="entry name" value="ABC transporter type 1, transmembrane domain"/>
    <property type="match status" value="1"/>
</dbReference>